<keyword evidence="1" id="KW-1133">Transmembrane helix</keyword>
<keyword evidence="3" id="KW-1185">Reference proteome</keyword>
<dbReference type="HOGENOM" id="CLU_3223121_0_0_10"/>
<keyword evidence="1" id="KW-0812">Transmembrane</keyword>
<dbReference type="KEGG" id="tfo:BFO_0343"/>
<accession>G8UK39</accession>
<organism evidence="2 3">
    <name type="scientific">Tannerella forsythia (strain ATCC 43037 / JCM 10827 / CCUG 21028 A / KCTC 5666 / FDC 338)</name>
    <name type="common">Bacteroides forsythus</name>
    <dbReference type="NCBI Taxonomy" id="203275"/>
    <lineage>
        <taxon>Bacteria</taxon>
        <taxon>Pseudomonadati</taxon>
        <taxon>Bacteroidota</taxon>
        <taxon>Bacteroidia</taxon>
        <taxon>Bacteroidales</taxon>
        <taxon>Tannerellaceae</taxon>
        <taxon>Tannerella</taxon>
    </lineage>
</organism>
<protein>
    <submittedName>
        <fullName evidence="2">Uncharacterized protein</fullName>
    </submittedName>
</protein>
<sequence>MFVFFSFFNTLLCLSYLLNVKEISYFCFIICNSFFLVFCRSKKL</sequence>
<name>G8UK39_TANFA</name>
<evidence type="ECO:0000313" key="3">
    <source>
        <dbReference type="Proteomes" id="UP000005436"/>
    </source>
</evidence>
<feature type="transmembrane region" description="Helical" evidence="1">
    <location>
        <begin position="23"/>
        <end position="39"/>
    </location>
</feature>
<dbReference type="Proteomes" id="UP000005436">
    <property type="component" value="Chromosome"/>
</dbReference>
<keyword evidence="1" id="KW-0472">Membrane</keyword>
<dbReference type="EMBL" id="CP003191">
    <property type="protein sequence ID" value="AEW20890.1"/>
    <property type="molecule type" value="Genomic_DNA"/>
</dbReference>
<gene>
    <name evidence="2" type="ordered locus">BFO_0343</name>
</gene>
<reference evidence="3" key="1">
    <citation type="submission" date="2011-12" db="EMBL/GenBank/DDBJ databases">
        <title>Complete sequence of Tannerella forsythia ATCC 43037.</title>
        <authorList>
            <person name="Dewhirst F."/>
            <person name="Tanner A."/>
            <person name="Izard J."/>
            <person name="Brinkac L."/>
            <person name="Durkin A.S."/>
            <person name="Hostetler J."/>
            <person name="Shetty J."/>
            <person name="Torralba M."/>
            <person name="Gill S."/>
            <person name="Nelson K."/>
        </authorList>
    </citation>
    <scope>NUCLEOTIDE SEQUENCE [LARGE SCALE GENOMIC DNA]</scope>
    <source>
        <strain evidence="3">ATCC 43037 / JCM 10827 / CCUG 33226 / KCTC 5666 / FDC 338</strain>
    </source>
</reference>
<evidence type="ECO:0000313" key="2">
    <source>
        <dbReference type="EMBL" id="AEW20890.1"/>
    </source>
</evidence>
<proteinExistence type="predicted"/>
<evidence type="ECO:0000256" key="1">
    <source>
        <dbReference type="SAM" id="Phobius"/>
    </source>
</evidence>
<dbReference type="AlphaFoldDB" id="G8UK39"/>
<dbReference type="STRING" id="203275.BFO_0343"/>